<reference evidence="3 4" key="1">
    <citation type="submission" date="2021-06" db="EMBL/GenBank/DDBJ databases">
        <title>Halomicroarcula sp. a new haloarchaeum isolated from saline soil.</title>
        <authorList>
            <person name="Duran-Viseras A."/>
            <person name="Sanchez-Porro C."/>
            <person name="Ventosa A."/>
        </authorList>
    </citation>
    <scope>NUCLEOTIDE SEQUENCE [LARGE SCALE GENOMIC DNA]</scope>
    <source>
        <strain evidence="3 4">F27</strain>
    </source>
</reference>
<dbReference type="RefSeq" id="WP_220582402.1">
    <property type="nucleotide sequence ID" value="NZ_RKLT01000029.1"/>
</dbReference>
<name>A0AAW4PJ83_9EURY</name>
<comment type="caution">
    <text evidence="3">The sequence shown here is derived from an EMBL/GenBank/DDBJ whole genome shotgun (WGS) entry which is preliminary data.</text>
</comment>
<dbReference type="PANTHER" id="PTHR46268">
    <property type="entry name" value="STRESS RESPONSE PROTEIN NHAX"/>
    <property type="match status" value="1"/>
</dbReference>
<evidence type="ECO:0000256" key="1">
    <source>
        <dbReference type="ARBA" id="ARBA00008791"/>
    </source>
</evidence>
<dbReference type="InterPro" id="IPR006016">
    <property type="entry name" value="UspA"/>
</dbReference>
<accession>A0AAW4PJ83</accession>
<protein>
    <submittedName>
        <fullName evidence="3">Universal stress protein</fullName>
    </submittedName>
</protein>
<dbReference type="PANTHER" id="PTHR46268:SF6">
    <property type="entry name" value="UNIVERSAL STRESS PROTEIN UP12"/>
    <property type="match status" value="1"/>
</dbReference>
<feature type="domain" description="UspA" evidence="2">
    <location>
        <begin position="150"/>
        <end position="285"/>
    </location>
</feature>
<proteinExistence type="inferred from homology"/>
<dbReference type="AlphaFoldDB" id="A0AAW4PJ83"/>
<evidence type="ECO:0000313" key="4">
    <source>
        <dbReference type="Proteomes" id="UP001430455"/>
    </source>
</evidence>
<dbReference type="Proteomes" id="UP001430455">
    <property type="component" value="Unassembled WGS sequence"/>
</dbReference>
<dbReference type="InterPro" id="IPR006015">
    <property type="entry name" value="Universal_stress_UspA"/>
</dbReference>
<dbReference type="Pfam" id="PF00582">
    <property type="entry name" value="Usp"/>
    <property type="match status" value="2"/>
</dbReference>
<dbReference type="Gene3D" id="3.40.50.620">
    <property type="entry name" value="HUPs"/>
    <property type="match status" value="2"/>
</dbReference>
<dbReference type="SUPFAM" id="SSF52402">
    <property type="entry name" value="Adenine nucleotide alpha hydrolases-like"/>
    <property type="match status" value="2"/>
</dbReference>
<sequence>MYDRILIPTDGSDVAEAAAEAAIAFAGRFEADLHIIHVLEVGELPPGFEDEGADEFASRGKEAVSRVAEMATNADVDVTTAILENGASIHRAILTYASDHGVDCIVMGTYGRTGLDRFVLGSVAEQTLREAPVPVMTVHEDTVVDPDFSAVLVPTDGSACAQAAADHAIELALATDAALHIVHVVDLGVVWDEVNAGVVLDALEEAGKQALQTIIDQADESGVATSESSVLSGAPHSAIVEYADERDVDCVVMGSHGRTGIDRYLLGSVTERVVRLTDVPVLALKEPNTTD</sequence>
<evidence type="ECO:0000259" key="2">
    <source>
        <dbReference type="Pfam" id="PF00582"/>
    </source>
</evidence>
<evidence type="ECO:0000313" key="3">
    <source>
        <dbReference type="EMBL" id="MBX0297817.1"/>
    </source>
</evidence>
<feature type="domain" description="UspA" evidence="2">
    <location>
        <begin position="1"/>
        <end position="139"/>
    </location>
</feature>
<comment type="similarity">
    <text evidence="1">Belongs to the universal stress protein A family.</text>
</comment>
<gene>
    <name evidence="3" type="ORF">EGH23_23395</name>
</gene>
<dbReference type="EMBL" id="RKLT01000029">
    <property type="protein sequence ID" value="MBX0297817.1"/>
    <property type="molecule type" value="Genomic_DNA"/>
</dbReference>
<keyword evidence="4" id="KW-1185">Reference proteome</keyword>
<organism evidence="3 4">
    <name type="scientific">Haloarcula nitratireducens</name>
    <dbReference type="NCBI Taxonomy" id="2487749"/>
    <lineage>
        <taxon>Archaea</taxon>
        <taxon>Methanobacteriati</taxon>
        <taxon>Methanobacteriota</taxon>
        <taxon>Stenosarchaea group</taxon>
        <taxon>Halobacteria</taxon>
        <taxon>Halobacteriales</taxon>
        <taxon>Haloarculaceae</taxon>
        <taxon>Haloarcula</taxon>
    </lineage>
</organism>
<dbReference type="InterPro" id="IPR014729">
    <property type="entry name" value="Rossmann-like_a/b/a_fold"/>
</dbReference>
<dbReference type="CDD" id="cd00293">
    <property type="entry name" value="USP-like"/>
    <property type="match status" value="2"/>
</dbReference>
<dbReference type="PRINTS" id="PR01438">
    <property type="entry name" value="UNVRSLSTRESS"/>
</dbReference>